<dbReference type="AlphaFoldDB" id="A0A7C3PTT7"/>
<evidence type="ECO:0000256" key="2">
    <source>
        <dbReference type="ARBA" id="ARBA00022679"/>
    </source>
</evidence>
<proteinExistence type="inferred from homology"/>
<keyword evidence="5" id="KW-0963">Cytoplasm</keyword>
<name>A0A7C3PTT7_9CYAN</name>
<keyword evidence="3 5" id="KW-0949">S-adenosyl-L-methionine</keyword>
<keyword evidence="5" id="KW-0698">rRNA processing</keyword>
<dbReference type="InterPro" id="IPR029028">
    <property type="entry name" value="Alpha/beta_knot_MTases"/>
</dbReference>
<sequence>MRSFPKVKLLAVGKVKKEWLREGLAVYLKRLPELEILELKDSTPDREGEQILASLKPSDRLIALTEEGKTYSSVAFAELLSQADSNSLVFAIGSAEGLSPALKQQATHLLSLSPMTFPHEVARLLLVEQLYRAKTILQGSQYHK</sequence>
<dbReference type="Pfam" id="PF02590">
    <property type="entry name" value="SPOUT_MTase"/>
    <property type="match status" value="1"/>
</dbReference>
<comment type="function">
    <text evidence="5">Specifically methylates the pseudouridine at position 1915 (m3Psi1915) in 23S rRNA.</text>
</comment>
<dbReference type="PANTHER" id="PTHR33603">
    <property type="entry name" value="METHYLTRANSFERASE"/>
    <property type="match status" value="1"/>
</dbReference>
<comment type="caution">
    <text evidence="6">The sequence shown here is derived from an EMBL/GenBank/DDBJ whole genome shotgun (WGS) entry which is preliminary data.</text>
</comment>
<dbReference type="PIRSF" id="PIRSF004505">
    <property type="entry name" value="MT_bac"/>
    <property type="match status" value="1"/>
</dbReference>
<dbReference type="CDD" id="cd18081">
    <property type="entry name" value="RlmH-like"/>
    <property type="match status" value="1"/>
</dbReference>
<dbReference type="PANTHER" id="PTHR33603:SF1">
    <property type="entry name" value="RIBOSOMAL RNA LARGE SUBUNIT METHYLTRANSFERASE H"/>
    <property type="match status" value="1"/>
</dbReference>
<dbReference type="GO" id="GO:0005737">
    <property type="term" value="C:cytoplasm"/>
    <property type="evidence" value="ECO:0007669"/>
    <property type="project" value="UniProtKB-SubCell"/>
</dbReference>
<reference evidence="6" key="1">
    <citation type="journal article" date="2020" name="mSystems">
        <title>Genome- and Community-Level Interaction Insights into Carbon Utilization and Element Cycling Functions of Hydrothermarchaeota in Hydrothermal Sediment.</title>
        <authorList>
            <person name="Zhou Z."/>
            <person name="Liu Y."/>
            <person name="Xu W."/>
            <person name="Pan J."/>
            <person name="Luo Z.H."/>
            <person name="Li M."/>
        </authorList>
    </citation>
    <scope>NUCLEOTIDE SEQUENCE [LARGE SCALE GENOMIC DNA]</scope>
    <source>
        <strain evidence="6">SpSt-418</strain>
    </source>
</reference>
<keyword evidence="1 5" id="KW-0489">Methyltransferase</keyword>
<comment type="catalytic activity">
    <reaction evidence="5">
        <text>pseudouridine(1915) in 23S rRNA + S-adenosyl-L-methionine = N(3)-methylpseudouridine(1915) in 23S rRNA + S-adenosyl-L-homocysteine + H(+)</text>
        <dbReference type="Rhea" id="RHEA:42752"/>
        <dbReference type="Rhea" id="RHEA-COMP:10221"/>
        <dbReference type="Rhea" id="RHEA-COMP:10222"/>
        <dbReference type="ChEBI" id="CHEBI:15378"/>
        <dbReference type="ChEBI" id="CHEBI:57856"/>
        <dbReference type="ChEBI" id="CHEBI:59789"/>
        <dbReference type="ChEBI" id="CHEBI:65314"/>
        <dbReference type="ChEBI" id="CHEBI:74486"/>
        <dbReference type="EC" id="2.1.1.177"/>
    </reaction>
</comment>
<evidence type="ECO:0000256" key="4">
    <source>
        <dbReference type="ARBA" id="ARBA00038303"/>
    </source>
</evidence>
<protein>
    <recommendedName>
        <fullName evidence="5">Ribosomal RNA large subunit methyltransferase H</fullName>
        <ecNumber evidence="5">2.1.1.177</ecNumber>
    </recommendedName>
    <alternativeName>
        <fullName evidence="5">23S rRNA (pseudouridine1915-N3)-methyltransferase</fullName>
    </alternativeName>
    <alternativeName>
        <fullName evidence="5">23S rRNA m3Psi1915 methyltransferase</fullName>
    </alternativeName>
    <alternativeName>
        <fullName evidence="5">rRNA (pseudouridine-N3-)-methyltransferase RlmH</fullName>
    </alternativeName>
</protein>
<evidence type="ECO:0000256" key="5">
    <source>
        <dbReference type="HAMAP-Rule" id="MF_00658"/>
    </source>
</evidence>
<comment type="subunit">
    <text evidence="5">Homodimer.</text>
</comment>
<dbReference type="InterPro" id="IPR029026">
    <property type="entry name" value="tRNA_m1G_MTases_N"/>
</dbReference>
<dbReference type="EC" id="2.1.1.177" evidence="5"/>
<dbReference type="Gene3D" id="3.40.1280.10">
    <property type="match status" value="1"/>
</dbReference>
<evidence type="ECO:0000313" key="6">
    <source>
        <dbReference type="EMBL" id="HFN01318.1"/>
    </source>
</evidence>
<comment type="similarity">
    <text evidence="4 5">Belongs to the RNA methyltransferase RlmH family.</text>
</comment>
<feature type="binding site" evidence="5">
    <location>
        <position position="93"/>
    </location>
    <ligand>
        <name>S-adenosyl-L-methionine</name>
        <dbReference type="ChEBI" id="CHEBI:59789"/>
    </ligand>
</feature>
<dbReference type="SUPFAM" id="SSF75217">
    <property type="entry name" value="alpha/beta knot"/>
    <property type="match status" value="1"/>
</dbReference>
<feature type="binding site" evidence="5">
    <location>
        <position position="64"/>
    </location>
    <ligand>
        <name>S-adenosyl-L-methionine</name>
        <dbReference type="ChEBI" id="CHEBI:59789"/>
    </ligand>
</feature>
<feature type="binding site" evidence="5">
    <location>
        <begin position="112"/>
        <end position="117"/>
    </location>
    <ligand>
        <name>S-adenosyl-L-methionine</name>
        <dbReference type="ChEBI" id="CHEBI:59789"/>
    </ligand>
</feature>
<evidence type="ECO:0000256" key="3">
    <source>
        <dbReference type="ARBA" id="ARBA00022691"/>
    </source>
</evidence>
<dbReference type="GO" id="GO:0070038">
    <property type="term" value="F:rRNA (pseudouridine-N3-)-methyltransferase activity"/>
    <property type="evidence" value="ECO:0007669"/>
    <property type="project" value="UniProtKB-UniRule"/>
</dbReference>
<dbReference type="InterPro" id="IPR003742">
    <property type="entry name" value="RlmH-like"/>
</dbReference>
<gene>
    <name evidence="5" type="primary">rlmH</name>
    <name evidence="6" type="ORF">ENR64_26950</name>
</gene>
<dbReference type="HAMAP" id="MF_00658">
    <property type="entry name" value="23SrRNA_methyltr_H"/>
    <property type="match status" value="1"/>
</dbReference>
<keyword evidence="2 5" id="KW-0808">Transferase</keyword>
<organism evidence="6">
    <name type="scientific">Oscillatoriales cyanobacterium SpSt-418</name>
    <dbReference type="NCBI Taxonomy" id="2282169"/>
    <lineage>
        <taxon>Bacteria</taxon>
        <taxon>Bacillati</taxon>
        <taxon>Cyanobacteriota</taxon>
        <taxon>Cyanophyceae</taxon>
        <taxon>Oscillatoriophycideae</taxon>
        <taxon>Oscillatoriales</taxon>
    </lineage>
</organism>
<accession>A0A7C3PTT7</accession>
<evidence type="ECO:0000256" key="1">
    <source>
        <dbReference type="ARBA" id="ARBA00022603"/>
    </source>
</evidence>
<dbReference type="EMBL" id="DSRU01000398">
    <property type="protein sequence ID" value="HFN01318.1"/>
    <property type="molecule type" value="Genomic_DNA"/>
</dbReference>
<comment type="subcellular location">
    <subcellularLocation>
        <location evidence="5">Cytoplasm</location>
    </subcellularLocation>
</comment>